<keyword evidence="1" id="KW-0378">Hydrolase</keyword>
<comment type="caution">
    <text evidence="1">The sequence shown here is derived from an EMBL/GenBank/DDBJ whole genome shotgun (WGS) entry which is preliminary data.</text>
</comment>
<evidence type="ECO:0000313" key="1">
    <source>
        <dbReference type="EMBL" id="MFC7303327.1"/>
    </source>
</evidence>
<organism evidence="1 2">
    <name type="scientific">Streptomyces monticola</name>
    <dbReference type="NCBI Taxonomy" id="2666263"/>
    <lineage>
        <taxon>Bacteria</taxon>
        <taxon>Bacillati</taxon>
        <taxon>Actinomycetota</taxon>
        <taxon>Actinomycetes</taxon>
        <taxon>Kitasatosporales</taxon>
        <taxon>Streptomycetaceae</taxon>
        <taxon>Streptomyces</taxon>
    </lineage>
</organism>
<accession>A0ABW2JC00</accession>
<dbReference type="InterPro" id="IPR040701">
    <property type="entry name" value="Bact_RF_family2"/>
</dbReference>
<protein>
    <submittedName>
        <fullName evidence="1">Vms1/Ankzf1 family peptidyl-tRNA hydrolase</fullName>
    </submittedName>
</protein>
<dbReference type="EMBL" id="JBHTCF010000001">
    <property type="protein sequence ID" value="MFC7303327.1"/>
    <property type="molecule type" value="Genomic_DNA"/>
</dbReference>
<keyword evidence="2" id="KW-1185">Reference proteome</keyword>
<gene>
    <name evidence="1" type="ORF">ACFQVC_03745</name>
</gene>
<dbReference type="Proteomes" id="UP001596523">
    <property type="component" value="Unassembled WGS sequence"/>
</dbReference>
<name>A0ABW2JC00_9ACTN</name>
<reference evidence="2" key="1">
    <citation type="journal article" date="2019" name="Int. J. Syst. Evol. Microbiol.">
        <title>The Global Catalogue of Microorganisms (GCM) 10K type strain sequencing project: providing services to taxonomists for standard genome sequencing and annotation.</title>
        <authorList>
            <consortium name="The Broad Institute Genomics Platform"/>
            <consortium name="The Broad Institute Genome Sequencing Center for Infectious Disease"/>
            <person name="Wu L."/>
            <person name="Ma J."/>
        </authorList>
    </citation>
    <scope>NUCLEOTIDE SEQUENCE [LARGE SCALE GENOMIC DNA]</scope>
    <source>
        <strain evidence="2">SYNS20</strain>
    </source>
</reference>
<proteinExistence type="predicted"/>
<dbReference type="GO" id="GO:0016787">
    <property type="term" value="F:hydrolase activity"/>
    <property type="evidence" value="ECO:0007669"/>
    <property type="project" value="UniProtKB-KW"/>
</dbReference>
<evidence type="ECO:0000313" key="2">
    <source>
        <dbReference type="Proteomes" id="UP001596523"/>
    </source>
</evidence>
<dbReference type="Pfam" id="PF18844">
    <property type="entry name" value="baeRF_family2"/>
    <property type="match status" value="1"/>
</dbReference>
<dbReference type="RefSeq" id="WP_381826336.1">
    <property type="nucleotide sequence ID" value="NZ_JBHTCF010000001.1"/>
</dbReference>
<sequence>MDLAFLNPLFTRPGPYASVYVDTSRHSESTADERSLEAFAAYRSLASQGADEPTCHAVHAAMEELRHSSEPNGRALFAAGGDVVLDPPLTSPPSGTRVHFGVLPHVAPLLELADDSPVCLVAYVDRRGADFELHGGHGTHAAGGATGRRQWPVHRTATADWSERHFQNKVENAWEHTAQDIAAALAACQEETRAGLVVLVGDPRERRAVHDRLPEQVRARTVESQRGSRATGGTGRLLDEEVERLRAEHARQWADDELESFTAALDKDGGAAAEGVPALVEAAREHRIAELLMRPAGPDAHRTVWVGDEPDQLSVRRSDSRYLGAPNPEAARADDALLRSASATGAEAVAVHSRSTPHGGLGALLRWS</sequence>